<organism evidence="1 2">
    <name type="scientific">Roseovarius indicus</name>
    <dbReference type="NCBI Taxonomy" id="540747"/>
    <lineage>
        <taxon>Bacteria</taxon>
        <taxon>Pseudomonadati</taxon>
        <taxon>Pseudomonadota</taxon>
        <taxon>Alphaproteobacteria</taxon>
        <taxon>Rhodobacterales</taxon>
        <taxon>Roseobacteraceae</taxon>
        <taxon>Roseovarius</taxon>
    </lineage>
</organism>
<gene>
    <name evidence="1" type="ORF">RIdsm_02177</name>
</gene>
<dbReference type="KEGG" id="rid:RIdsm_02177"/>
<dbReference type="Pfam" id="PF16867">
    <property type="entry name" value="DMSP_lyase"/>
    <property type="match status" value="1"/>
</dbReference>
<proteinExistence type="predicted"/>
<accession>A0A5P3ADH7</accession>
<dbReference type="SUPFAM" id="SSF51182">
    <property type="entry name" value="RmlC-like cupins"/>
    <property type="match status" value="1"/>
</dbReference>
<dbReference type="InterPro" id="IPR014710">
    <property type="entry name" value="RmlC-like_jellyroll"/>
</dbReference>
<dbReference type="InterPro" id="IPR031723">
    <property type="entry name" value="DMSP_lyase"/>
</dbReference>
<dbReference type="EMBL" id="CP031598">
    <property type="protein sequence ID" value="QEW26378.1"/>
    <property type="molecule type" value="Genomic_DNA"/>
</dbReference>
<dbReference type="AlphaFoldDB" id="A0A5P3ADH7"/>
<dbReference type="RefSeq" id="WP_082647486.1">
    <property type="nucleotide sequence ID" value="NZ_CP031598.1"/>
</dbReference>
<dbReference type="Proteomes" id="UP000325785">
    <property type="component" value="Chromosome"/>
</dbReference>
<evidence type="ECO:0000313" key="2">
    <source>
        <dbReference type="Proteomes" id="UP000325785"/>
    </source>
</evidence>
<dbReference type="InterPro" id="IPR011051">
    <property type="entry name" value="RmlC_Cupin_sf"/>
</dbReference>
<dbReference type="OrthoDB" id="9083851at2"/>
<name>A0A5P3ADH7_9RHOB</name>
<dbReference type="GO" id="GO:0047869">
    <property type="term" value="F:dimethylpropiothetin dethiomethylase activity"/>
    <property type="evidence" value="ECO:0007669"/>
    <property type="project" value="InterPro"/>
</dbReference>
<dbReference type="CDD" id="cd20282">
    <property type="entry name" value="cupin_DddQ"/>
    <property type="match status" value="1"/>
</dbReference>
<sequence>MQIDAPSPLLDAGDVRALFDAALAAARDWHGASPVQREFAPWPEDLTYVSREPVQVPGLAHLVNDPGAASEASQALRDAILAIAPFVEWRLTYSEDEVGADFLQRFGWFELAGPEGHFVTNSARITVGFWGANLFYPRHQHEPEELYTIVSGAGLFHADGEDDCMLGPGATRLHGVNQPHAMTTTDAPILTLVYWRGAGLADPPRMTAA</sequence>
<evidence type="ECO:0000313" key="1">
    <source>
        <dbReference type="EMBL" id="QEW26378.1"/>
    </source>
</evidence>
<dbReference type="Gene3D" id="2.60.120.10">
    <property type="entry name" value="Jelly Rolls"/>
    <property type="match status" value="1"/>
</dbReference>
<reference evidence="1 2" key="1">
    <citation type="submission" date="2018-08" db="EMBL/GenBank/DDBJ databases">
        <title>Genetic Globetrotter - A new plasmid hitch-hiking vast phylogenetic and geographic distances.</title>
        <authorList>
            <person name="Vollmers J."/>
            <person name="Petersen J."/>
        </authorList>
    </citation>
    <scope>NUCLEOTIDE SEQUENCE [LARGE SCALE GENOMIC DNA]</scope>
    <source>
        <strain evidence="1 2">DSM 26383</strain>
    </source>
</reference>
<protein>
    <submittedName>
        <fullName evidence="1">Uncharacterized protein</fullName>
    </submittedName>
</protein>